<feature type="domain" description="Galectin" evidence="3">
    <location>
        <begin position="14"/>
        <end position="145"/>
    </location>
</feature>
<accession>A0AA36D3X6</accession>
<evidence type="ECO:0000313" key="4">
    <source>
        <dbReference type="EMBL" id="CAJ0580618.1"/>
    </source>
</evidence>
<comment type="caution">
    <text evidence="4">The sequence shown here is derived from an EMBL/GenBank/DDBJ whole genome shotgun (WGS) entry which is preliminary data.</text>
</comment>
<dbReference type="FunFam" id="2.60.120.200:FF:000276">
    <property type="entry name" value="Galectin"/>
    <property type="match status" value="1"/>
</dbReference>
<dbReference type="SMART" id="SM00276">
    <property type="entry name" value="GLECT"/>
    <property type="match status" value="2"/>
</dbReference>
<name>A0AA36D3X6_9BILA</name>
<dbReference type="SUPFAM" id="SSF49899">
    <property type="entry name" value="Concanavalin A-like lectins/glucanases"/>
    <property type="match status" value="2"/>
</dbReference>
<evidence type="ECO:0000256" key="2">
    <source>
        <dbReference type="RuleBase" id="RU102079"/>
    </source>
</evidence>
<proteinExistence type="predicted"/>
<feature type="non-terminal residue" evidence="4">
    <location>
        <position position="1"/>
    </location>
</feature>
<dbReference type="EMBL" id="CATQJA010002662">
    <property type="protein sequence ID" value="CAJ0580618.1"/>
    <property type="molecule type" value="Genomic_DNA"/>
</dbReference>
<reference evidence="4" key="1">
    <citation type="submission" date="2023-06" db="EMBL/GenBank/DDBJ databases">
        <authorList>
            <person name="Delattre M."/>
        </authorList>
    </citation>
    <scope>NUCLEOTIDE SEQUENCE</scope>
    <source>
        <strain evidence="4">AF72</strain>
    </source>
</reference>
<evidence type="ECO:0000313" key="5">
    <source>
        <dbReference type="Proteomes" id="UP001177023"/>
    </source>
</evidence>
<dbReference type="Pfam" id="PF00337">
    <property type="entry name" value="Gal-bind_lectin"/>
    <property type="match status" value="2"/>
</dbReference>
<dbReference type="Gene3D" id="2.60.120.200">
    <property type="match status" value="2"/>
</dbReference>
<organism evidence="4 5">
    <name type="scientific">Mesorhabditis spiculigera</name>
    <dbReference type="NCBI Taxonomy" id="96644"/>
    <lineage>
        <taxon>Eukaryota</taxon>
        <taxon>Metazoa</taxon>
        <taxon>Ecdysozoa</taxon>
        <taxon>Nematoda</taxon>
        <taxon>Chromadorea</taxon>
        <taxon>Rhabditida</taxon>
        <taxon>Rhabditina</taxon>
        <taxon>Rhabditomorpha</taxon>
        <taxon>Rhabditoidea</taxon>
        <taxon>Rhabditidae</taxon>
        <taxon>Mesorhabditinae</taxon>
        <taxon>Mesorhabditis</taxon>
    </lineage>
</organism>
<dbReference type="AlphaFoldDB" id="A0AA36D3X6"/>
<dbReference type="PANTHER" id="PTHR11346:SF116">
    <property type="entry name" value="GALECTIN"/>
    <property type="match status" value="1"/>
</dbReference>
<keyword evidence="5" id="KW-1185">Reference proteome</keyword>
<dbReference type="GO" id="GO:0030246">
    <property type="term" value="F:carbohydrate binding"/>
    <property type="evidence" value="ECO:0007669"/>
    <property type="project" value="UniProtKB-UniRule"/>
</dbReference>
<keyword evidence="1 2" id="KW-0430">Lectin</keyword>
<dbReference type="PROSITE" id="PS51304">
    <property type="entry name" value="GALECTIN"/>
    <property type="match status" value="2"/>
</dbReference>
<feature type="domain" description="Galectin" evidence="3">
    <location>
        <begin position="155"/>
        <end position="282"/>
    </location>
</feature>
<dbReference type="CDD" id="cd00070">
    <property type="entry name" value="GLECT"/>
    <property type="match status" value="2"/>
</dbReference>
<sequence>MAAPPHDGPYPVPYTTKMTSPYQEGQTIQLRGKINPDAKSVEFNLLRGHSDLPAAEAILHLKFKFDDGKIVLNSYQGGTWGKEEKESLHLKAGDDYDLRVRALADHFEVRLNGVKVHDYKHRVPFTMSEYFQVKGDCTLTHVNWGGRVYTLPWETGFANQASMPAGQKINLYAVPKGDRWNLDFIARNGDILFHWNPRFNEKAIVRNSQKAGTWGNEEREGPFPFKKEHGNEITIINEPYSIQVIVDGHQIGTFQHRTADPAQDYIGFRIDGEVDIVNIDYRHPQ</sequence>
<dbReference type="SMART" id="SM00908">
    <property type="entry name" value="Gal-bind_lectin"/>
    <property type="match status" value="2"/>
</dbReference>
<protein>
    <recommendedName>
        <fullName evidence="2">Galectin</fullName>
    </recommendedName>
</protein>
<evidence type="ECO:0000259" key="3">
    <source>
        <dbReference type="PROSITE" id="PS51304"/>
    </source>
</evidence>
<dbReference type="InterPro" id="IPR044156">
    <property type="entry name" value="Galectin-like"/>
</dbReference>
<dbReference type="PANTHER" id="PTHR11346">
    <property type="entry name" value="GALECTIN"/>
    <property type="match status" value="1"/>
</dbReference>
<dbReference type="InterPro" id="IPR001079">
    <property type="entry name" value="Galectin_CRD"/>
</dbReference>
<evidence type="ECO:0000256" key="1">
    <source>
        <dbReference type="ARBA" id="ARBA00022734"/>
    </source>
</evidence>
<dbReference type="Proteomes" id="UP001177023">
    <property type="component" value="Unassembled WGS sequence"/>
</dbReference>
<gene>
    <name evidence="4" type="ORF">MSPICULIGERA_LOCUS18812</name>
</gene>
<dbReference type="InterPro" id="IPR013320">
    <property type="entry name" value="ConA-like_dom_sf"/>
</dbReference>